<name>A0A382KVQ2_9ZZZZ</name>
<dbReference type="GO" id="GO:0000725">
    <property type="term" value="P:recombinational repair"/>
    <property type="evidence" value="ECO:0007669"/>
    <property type="project" value="TreeGrafter"/>
</dbReference>
<keyword evidence="3" id="KW-0347">Helicase</keyword>
<proteinExistence type="predicted"/>
<dbReference type="GO" id="GO:0033202">
    <property type="term" value="C:DNA helicase complex"/>
    <property type="evidence" value="ECO:0007669"/>
    <property type="project" value="TreeGrafter"/>
</dbReference>
<evidence type="ECO:0000256" key="3">
    <source>
        <dbReference type="ARBA" id="ARBA00022806"/>
    </source>
</evidence>
<evidence type="ECO:0000256" key="4">
    <source>
        <dbReference type="ARBA" id="ARBA00022840"/>
    </source>
</evidence>
<dbReference type="PANTHER" id="PTHR11070:SF2">
    <property type="entry name" value="ATP-DEPENDENT DNA HELICASE SRS2"/>
    <property type="match status" value="1"/>
</dbReference>
<keyword evidence="4" id="KW-0067">ATP-binding</keyword>
<keyword evidence="2" id="KW-0378">Hydrolase</keyword>
<accession>A0A382KVQ2</accession>
<protein>
    <recommendedName>
        <fullName evidence="5">UvrD-like helicase C-terminal domain-containing protein</fullName>
    </recommendedName>
</protein>
<dbReference type="SUPFAM" id="SSF52540">
    <property type="entry name" value="P-loop containing nucleoside triphosphate hydrolases"/>
    <property type="match status" value="1"/>
</dbReference>
<dbReference type="GO" id="GO:0005829">
    <property type="term" value="C:cytosol"/>
    <property type="evidence" value="ECO:0007669"/>
    <property type="project" value="TreeGrafter"/>
</dbReference>
<dbReference type="GO" id="GO:0005524">
    <property type="term" value="F:ATP binding"/>
    <property type="evidence" value="ECO:0007669"/>
    <property type="project" value="UniProtKB-KW"/>
</dbReference>
<dbReference type="GO" id="GO:0016787">
    <property type="term" value="F:hydrolase activity"/>
    <property type="evidence" value="ECO:0007669"/>
    <property type="project" value="UniProtKB-KW"/>
</dbReference>
<dbReference type="Pfam" id="PF13361">
    <property type="entry name" value="UvrD_C"/>
    <property type="match status" value="1"/>
</dbReference>
<reference evidence="6" key="1">
    <citation type="submission" date="2018-05" db="EMBL/GenBank/DDBJ databases">
        <authorList>
            <person name="Lanie J.A."/>
            <person name="Ng W.-L."/>
            <person name="Kazmierczak K.M."/>
            <person name="Andrzejewski T.M."/>
            <person name="Davidsen T.M."/>
            <person name="Wayne K.J."/>
            <person name="Tettelin H."/>
            <person name="Glass J.I."/>
            <person name="Rusch D."/>
            <person name="Podicherti R."/>
            <person name="Tsui H.-C.T."/>
            <person name="Winkler M.E."/>
        </authorList>
    </citation>
    <scope>NUCLEOTIDE SEQUENCE</scope>
</reference>
<dbReference type="InterPro" id="IPR014017">
    <property type="entry name" value="DNA_helicase_UvrD-like_C"/>
</dbReference>
<keyword evidence="1" id="KW-0547">Nucleotide-binding</keyword>
<dbReference type="AlphaFoldDB" id="A0A382KVQ2"/>
<evidence type="ECO:0000313" key="6">
    <source>
        <dbReference type="EMBL" id="SVC28379.1"/>
    </source>
</evidence>
<dbReference type="PANTHER" id="PTHR11070">
    <property type="entry name" value="UVRD / RECB / PCRA DNA HELICASE FAMILY MEMBER"/>
    <property type="match status" value="1"/>
</dbReference>
<dbReference type="GO" id="GO:0043138">
    <property type="term" value="F:3'-5' DNA helicase activity"/>
    <property type="evidence" value="ECO:0007669"/>
    <property type="project" value="TreeGrafter"/>
</dbReference>
<dbReference type="Gene3D" id="3.40.50.300">
    <property type="entry name" value="P-loop containing nucleotide triphosphate hydrolases"/>
    <property type="match status" value="1"/>
</dbReference>
<feature type="non-terminal residue" evidence="6">
    <location>
        <position position="1"/>
    </location>
</feature>
<sequence>PVDQLTMALAHDLLPEDDLAMAHEIAMFLRRLSDEHPAWRLPELVAELSDAAVGRSLLSQPDEGYEPQPGRITLTTLHKAKGLEWDLVYVLGVDSVEYPATLEDEFRGHQQHLGGDPAQLARTWMLNAADGGQATLDGGTEGRLDTIAERLRLLYVAITRACRYLSLSYSEYVPMGQRTRRVEPALAFEQLQTLYQARTVTSDKGAGA</sequence>
<dbReference type="InterPro" id="IPR000212">
    <property type="entry name" value="DNA_helicase_UvrD/REP"/>
</dbReference>
<evidence type="ECO:0000256" key="2">
    <source>
        <dbReference type="ARBA" id="ARBA00022801"/>
    </source>
</evidence>
<organism evidence="6">
    <name type="scientific">marine metagenome</name>
    <dbReference type="NCBI Taxonomy" id="408172"/>
    <lineage>
        <taxon>unclassified sequences</taxon>
        <taxon>metagenomes</taxon>
        <taxon>ecological metagenomes</taxon>
    </lineage>
</organism>
<dbReference type="InterPro" id="IPR027417">
    <property type="entry name" value="P-loop_NTPase"/>
</dbReference>
<evidence type="ECO:0000256" key="1">
    <source>
        <dbReference type="ARBA" id="ARBA00022741"/>
    </source>
</evidence>
<feature type="domain" description="UvrD-like helicase C-terminal" evidence="5">
    <location>
        <begin position="56"/>
        <end position="171"/>
    </location>
</feature>
<gene>
    <name evidence="6" type="ORF">METZ01_LOCUS281233</name>
</gene>
<dbReference type="GO" id="GO:0003677">
    <property type="term" value="F:DNA binding"/>
    <property type="evidence" value="ECO:0007669"/>
    <property type="project" value="InterPro"/>
</dbReference>
<dbReference type="EMBL" id="UINC01083051">
    <property type="protein sequence ID" value="SVC28379.1"/>
    <property type="molecule type" value="Genomic_DNA"/>
</dbReference>
<evidence type="ECO:0000259" key="5">
    <source>
        <dbReference type="Pfam" id="PF13361"/>
    </source>
</evidence>